<name>A0AA39MMZ4_9AGAR</name>
<dbReference type="AlphaFoldDB" id="A0AA39MMZ4"/>
<dbReference type="Pfam" id="PF17667">
    <property type="entry name" value="Pkinase_fungal"/>
    <property type="match status" value="1"/>
</dbReference>
<comment type="caution">
    <text evidence="2">The sequence shown here is derived from an EMBL/GenBank/DDBJ whole genome shotgun (WGS) entry which is preliminary data.</text>
</comment>
<evidence type="ECO:0000313" key="2">
    <source>
        <dbReference type="EMBL" id="KAK0439669.1"/>
    </source>
</evidence>
<dbReference type="Proteomes" id="UP001175226">
    <property type="component" value="Unassembled WGS sequence"/>
</dbReference>
<dbReference type="PROSITE" id="PS00109">
    <property type="entry name" value="PROTEIN_KINASE_TYR"/>
    <property type="match status" value="1"/>
</dbReference>
<organism evidence="2 3">
    <name type="scientific">Armillaria borealis</name>
    <dbReference type="NCBI Taxonomy" id="47425"/>
    <lineage>
        <taxon>Eukaryota</taxon>
        <taxon>Fungi</taxon>
        <taxon>Dikarya</taxon>
        <taxon>Basidiomycota</taxon>
        <taxon>Agaricomycotina</taxon>
        <taxon>Agaricomycetes</taxon>
        <taxon>Agaricomycetidae</taxon>
        <taxon>Agaricales</taxon>
        <taxon>Marasmiineae</taxon>
        <taxon>Physalacriaceae</taxon>
        <taxon>Armillaria</taxon>
    </lineage>
</organism>
<evidence type="ECO:0000259" key="1">
    <source>
        <dbReference type="Pfam" id="PF17667"/>
    </source>
</evidence>
<accession>A0AA39MMZ4</accession>
<dbReference type="EMBL" id="JAUEPT010000037">
    <property type="protein sequence ID" value="KAK0439669.1"/>
    <property type="molecule type" value="Genomic_DNA"/>
</dbReference>
<reference evidence="2" key="1">
    <citation type="submission" date="2023-06" db="EMBL/GenBank/DDBJ databases">
        <authorList>
            <consortium name="Lawrence Berkeley National Laboratory"/>
            <person name="Ahrendt S."/>
            <person name="Sahu N."/>
            <person name="Indic B."/>
            <person name="Wong-Bajracharya J."/>
            <person name="Merenyi Z."/>
            <person name="Ke H.-M."/>
            <person name="Monk M."/>
            <person name="Kocsube S."/>
            <person name="Drula E."/>
            <person name="Lipzen A."/>
            <person name="Balint B."/>
            <person name="Henrissat B."/>
            <person name="Andreopoulos B."/>
            <person name="Martin F.M."/>
            <person name="Harder C.B."/>
            <person name="Rigling D."/>
            <person name="Ford K.L."/>
            <person name="Foster G.D."/>
            <person name="Pangilinan J."/>
            <person name="Papanicolaou A."/>
            <person name="Barry K."/>
            <person name="LaButti K."/>
            <person name="Viragh M."/>
            <person name="Koriabine M."/>
            <person name="Yan M."/>
            <person name="Riley R."/>
            <person name="Champramary S."/>
            <person name="Plett K.L."/>
            <person name="Tsai I.J."/>
            <person name="Slot J."/>
            <person name="Sipos G."/>
            <person name="Plett J."/>
            <person name="Nagy L.G."/>
            <person name="Grigoriev I.V."/>
        </authorList>
    </citation>
    <scope>NUCLEOTIDE SEQUENCE</scope>
    <source>
        <strain evidence="2">FPL87.14</strain>
    </source>
</reference>
<dbReference type="GO" id="GO:0004672">
    <property type="term" value="F:protein kinase activity"/>
    <property type="evidence" value="ECO:0007669"/>
    <property type="project" value="InterPro"/>
</dbReference>
<dbReference type="InterPro" id="IPR008266">
    <property type="entry name" value="Tyr_kinase_AS"/>
</dbReference>
<protein>
    <recommendedName>
        <fullName evidence="1">Fungal-type protein kinase domain-containing protein</fullName>
    </recommendedName>
</protein>
<proteinExistence type="predicted"/>
<dbReference type="InterPro" id="IPR040976">
    <property type="entry name" value="Pkinase_fungal"/>
</dbReference>
<sequence length="274" mass="30500">MTYAASHNLARPNRPGCLAVSVSPRSYQIAWSDPSGGYVSETVDWESKKGEILLGFIYSLYIPSALSTVVDPTITLVDPTTSRTPRWNIHLKGKVYKECRISFVGEVHSRQTVIFWHESNGCVRIIKDQYTDKRRRFKEPDLYEKLDGVAGWVTVADSGDVGVVVGNGKSAREKKRLIMGSGRDALSKATSVKTFLMSMYDILEAHRYAVMKKQVMHRDMSHQNILVNPFGIADTSPEGPIFVNTILNSQSKAQPTALICDLDNGCSIWRGGEL</sequence>
<feature type="domain" description="Fungal-type protein kinase" evidence="1">
    <location>
        <begin position="172"/>
        <end position="267"/>
    </location>
</feature>
<evidence type="ECO:0000313" key="3">
    <source>
        <dbReference type="Proteomes" id="UP001175226"/>
    </source>
</evidence>
<keyword evidence="3" id="KW-1185">Reference proteome</keyword>
<gene>
    <name evidence="2" type="ORF">EV421DRAFT_847299</name>
</gene>